<gene>
    <name evidence="1" type="ORF">AMC81_CH03249</name>
</gene>
<name>A0ABN4QK83_9HYPH</name>
<evidence type="ECO:0000313" key="1">
    <source>
        <dbReference type="EMBL" id="ANL85995.1"/>
    </source>
</evidence>
<dbReference type="InterPro" id="IPR018669">
    <property type="entry name" value="Toxin_HigB"/>
</dbReference>
<proteinExistence type="predicted"/>
<sequence>MGACYGATMRVIARRTLTQFVESPDGQKGQTALKAALDTWFHEVSKADWKSMSDVKKRYAHASVVNAERIVFNIKGNDYRLIVAVDFERSIVWIKWIGTHRNYDRIDAATVEHE</sequence>
<organism evidence="1 2">
    <name type="scientific">Rhizobium phaseoli</name>
    <dbReference type="NCBI Taxonomy" id="396"/>
    <lineage>
        <taxon>Bacteria</taxon>
        <taxon>Pseudomonadati</taxon>
        <taxon>Pseudomonadota</taxon>
        <taxon>Alphaproteobacteria</taxon>
        <taxon>Hyphomicrobiales</taxon>
        <taxon>Rhizobiaceae</taxon>
        <taxon>Rhizobium/Agrobacterium group</taxon>
        <taxon>Rhizobium</taxon>
    </lineage>
</organism>
<dbReference type="Pfam" id="PF09907">
    <property type="entry name" value="HigB_toxin"/>
    <property type="match status" value="1"/>
</dbReference>
<accession>A0ABN4QK83</accession>
<dbReference type="EMBL" id="CP013568">
    <property type="protein sequence ID" value="ANL85995.1"/>
    <property type="molecule type" value="Genomic_DNA"/>
</dbReference>
<evidence type="ECO:0000313" key="2">
    <source>
        <dbReference type="Proteomes" id="UP000078551"/>
    </source>
</evidence>
<keyword evidence="2" id="KW-1185">Reference proteome</keyword>
<dbReference type="Proteomes" id="UP000078551">
    <property type="component" value="Chromosome"/>
</dbReference>
<protein>
    <submittedName>
        <fullName evidence="1">Toxin-antitoxin system toxin HigB-like protein</fullName>
    </submittedName>
</protein>
<reference evidence="1 2" key="1">
    <citation type="submission" date="2015-11" db="EMBL/GenBank/DDBJ databases">
        <title>The limits of bacterial species coexistence and the symbiotic plasmid transference in sympatric Rhizobium populations.</title>
        <authorList>
            <person name="Perez-Carrascal O.M."/>
            <person name="VanInsberghe D."/>
            <person name="Juarez S."/>
            <person name="Polz M.F."/>
            <person name="Vinuesa P."/>
            <person name="Gonzalez V."/>
        </authorList>
    </citation>
    <scope>NUCLEOTIDE SEQUENCE [LARGE SCALE GENOMIC DNA]</scope>
    <source>
        <strain evidence="1 2">N771</strain>
    </source>
</reference>